<feature type="compositionally biased region" description="Low complexity" evidence="1">
    <location>
        <begin position="164"/>
        <end position="183"/>
    </location>
</feature>
<dbReference type="AlphaFoldDB" id="A0A3P8CDK3"/>
<name>A0A3P8CDK3_HELPZ</name>
<proteinExistence type="predicted"/>
<protein>
    <submittedName>
        <fullName evidence="5">Tectonin beta-propeller repeat-containing protein</fullName>
    </submittedName>
</protein>
<feature type="region of interest" description="Disordered" evidence="1">
    <location>
        <begin position="82"/>
        <end position="106"/>
    </location>
</feature>
<reference evidence="3 4" key="1">
    <citation type="submission" date="2018-11" db="EMBL/GenBank/DDBJ databases">
        <authorList>
            <consortium name="Pathogen Informatics"/>
        </authorList>
    </citation>
    <scope>NUCLEOTIDE SEQUENCE [LARGE SCALE GENOMIC DNA]</scope>
</reference>
<accession>A0A3P8CDK3</accession>
<feature type="compositionally biased region" description="Polar residues" evidence="1">
    <location>
        <begin position="93"/>
        <end position="106"/>
    </location>
</feature>
<evidence type="ECO:0000313" key="5">
    <source>
        <dbReference type="WBParaSite" id="HPBE_0002024501-mRNA-1"/>
    </source>
</evidence>
<dbReference type="EMBL" id="UZAH01031989">
    <property type="protein sequence ID" value="VDP18968.1"/>
    <property type="molecule type" value="Genomic_DNA"/>
</dbReference>
<evidence type="ECO:0000256" key="1">
    <source>
        <dbReference type="SAM" id="MobiDB-lite"/>
    </source>
</evidence>
<organism evidence="3">
    <name type="scientific">Heligmosomoides polygyrus</name>
    <name type="common">Parasitic roundworm</name>
    <dbReference type="NCBI Taxonomy" id="6339"/>
    <lineage>
        <taxon>Eukaryota</taxon>
        <taxon>Metazoa</taxon>
        <taxon>Ecdysozoa</taxon>
        <taxon>Nematoda</taxon>
        <taxon>Chromadorea</taxon>
        <taxon>Rhabditida</taxon>
        <taxon>Rhabditina</taxon>
        <taxon>Rhabditomorpha</taxon>
        <taxon>Strongyloidea</taxon>
        <taxon>Heligmosomidae</taxon>
        <taxon>Heligmosomoides</taxon>
    </lineage>
</organism>
<keyword evidence="2" id="KW-1133">Transmembrane helix</keyword>
<sequence length="630" mass="69144">MQEITSITAVSNILEDALSRVNLREDLGVLLQNVVDVVDPVQDDYSFQRRGDSKPSLLVPLPDPGIEVTEDLQSPVSVVRKEKGKVAPRRRIQSSSAEGTIQTDQSQPIAIDESTLISLRRHVLGDAIVSGSPCGSGFSFSSTPSLGGSPRNVDIHPKLSDCDGSAVKPSSSGESSEASRPSSPDLDVSKEGVPDYLPTEQALSFARHDRWEEPFGSKEESVQGAESVDCAYEYLLRQNRAPAPSNRFAEAVKITQPTLLENTSRTVNFERSRRHVVLNDRVDIWFRVSMPYTVKSFAVGGSHLAVCHRKKSPRLISLEDLDAKNPVWQTAKWSADCVSMSDDESIIWTVRRNVGFCSIDPLSATMRFTECATDGGGILDVAVGASVAWYTTMEGVSLQMELPDKAIFSKVDRDWPLISISVSVEAVWAIRTDTGNLVVRVGLARCKMGLDWVEIVPEGPSRLVSVCVVRSYGFALDDAGQLWMTTGVDQQHPYGSSDAFFKNHGNVKFLAIFICIDLLCTCWCTGFRLLNIKPIKSEYFRVSSAGLFLCVGKLMYISRSAISGHKFPREILGKYEMLDNFSVISAGSFDGSVGLFLVGVPLSAEFGSVRLSPIETQLHYFEHADKFMCG</sequence>
<keyword evidence="2" id="KW-0812">Transmembrane</keyword>
<feature type="region of interest" description="Disordered" evidence="1">
    <location>
        <begin position="141"/>
        <end position="193"/>
    </location>
</feature>
<gene>
    <name evidence="3" type="ORF">HPBE_LOCUS20244</name>
</gene>
<feature type="compositionally biased region" description="Low complexity" evidence="1">
    <location>
        <begin position="141"/>
        <end position="150"/>
    </location>
</feature>
<feature type="transmembrane region" description="Helical" evidence="2">
    <location>
        <begin position="509"/>
        <end position="530"/>
    </location>
</feature>
<evidence type="ECO:0000313" key="3">
    <source>
        <dbReference type="EMBL" id="VDP18968.1"/>
    </source>
</evidence>
<evidence type="ECO:0000313" key="4">
    <source>
        <dbReference type="Proteomes" id="UP000050761"/>
    </source>
</evidence>
<dbReference type="Proteomes" id="UP000050761">
    <property type="component" value="Unassembled WGS sequence"/>
</dbReference>
<keyword evidence="2" id="KW-0472">Membrane</keyword>
<dbReference type="WBParaSite" id="HPBE_0002024501-mRNA-1">
    <property type="protein sequence ID" value="HPBE_0002024501-mRNA-1"/>
    <property type="gene ID" value="HPBE_0002024501"/>
</dbReference>
<dbReference type="OrthoDB" id="9930272at2759"/>
<reference evidence="5" key="2">
    <citation type="submission" date="2019-09" db="UniProtKB">
        <authorList>
            <consortium name="WormBaseParasite"/>
        </authorList>
    </citation>
    <scope>IDENTIFICATION</scope>
</reference>
<keyword evidence="4" id="KW-1185">Reference proteome</keyword>
<evidence type="ECO:0000256" key="2">
    <source>
        <dbReference type="SAM" id="Phobius"/>
    </source>
</evidence>